<dbReference type="Pfam" id="PF00280">
    <property type="entry name" value="potato_inhibit"/>
    <property type="match status" value="1"/>
</dbReference>
<dbReference type="GO" id="GO:0009611">
    <property type="term" value="P:response to wounding"/>
    <property type="evidence" value="ECO:0007669"/>
    <property type="project" value="InterPro"/>
</dbReference>
<feature type="chain" id="PRO_5030808484" description="Subtilisin inhibitor domain-containing protein" evidence="5">
    <location>
        <begin position="20"/>
        <end position="118"/>
    </location>
</feature>
<keyword evidence="2" id="KW-0646">Protease inhibitor</keyword>
<dbReference type="SUPFAM" id="SSF54654">
    <property type="entry name" value="CI-2 family of serine protease inhibitors"/>
    <property type="match status" value="1"/>
</dbReference>
<reference evidence="6" key="1">
    <citation type="submission" date="2021-01" db="EMBL/GenBank/DDBJ databases">
        <authorList>
            <person name="Corre E."/>
            <person name="Pelletier E."/>
            <person name="Niang G."/>
            <person name="Scheremetjew M."/>
            <person name="Finn R."/>
            <person name="Kale V."/>
            <person name="Holt S."/>
            <person name="Cochrane G."/>
            <person name="Meng A."/>
            <person name="Brown T."/>
            <person name="Cohen L."/>
        </authorList>
    </citation>
    <scope>NUCLEOTIDE SEQUENCE</scope>
    <source>
        <strain evidence="6">CCMP1243</strain>
    </source>
</reference>
<feature type="signal peptide" evidence="5">
    <location>
        <begin position="1"/>
        <end position="19"/>
    </location>
</feature>
<dbReference type="Gene3D" id="3.30.10.10">
    <property type="entry name" value="Trypsin Inhibitor V, subunit A"/>
    <property type="match status" value="1"/>
</dbReference>
<evidence type="ECO:0000256" key="1">
    <source>
        <dbReference type="ARBA" id="ARBA00008210"/>
    </source>
</evidence>
<dbReference type="AlphaFoldDB" id="A0A7S2R9S2"/>
<dbReference type="GO" id="GO:0004867">
    <property type="term" value="F:serine-type endopeptidase inhibitor activity"/>
    <property type="evidence" value="ECO:0007669"/>
    <property type="project" value="UniProtKB-KW"/>
</dbReference>
<dbReference type="InterPro" id="IPR036354">
    <property type="entry name" value="Prot_inh_pot1_sf"/>
</dbReference>
<protein>
    <recommendedName>
        <fullName evidence="7">Subtilisin inhibitor domain-containing protein</fullName>
    </recommendedName>
</protein>
<accession>A0A7S2R9S2</accession>
<comment type="similarity">
    <text evidence="1">Belongs to the protease inhibitor I13 (potato type I serine protease inhibitor) family.</text>
</comment>
<dbReference type="PRINTS" id="PR00292">
    <property type="entry name" value="POTATOINHBTR"/>
</dbReference>
<feature type="region of interest" description="Disordered" evidence="4">
    <location>
        <begin position="27"/>
        <end position="49"/>
    </location>
</feature>
<gene>
    <name evidence="6" type="ORF">RMAR1173_LOCUS2258</name>
</gene>
<proteinExistence type="inferred from homology"/>
<sequence>MVRLIGLVLVLLAATAATAQLFSSQEVRGRRDPSLDKKQFLERMGRPSKEANKARVERWKHFVGLPAEEVKAKIMAEDGSLHVQIVQENSPVTMDYRLDRVRLVVDKNGLLSRPPKTG</sequence>
<dbReference type="PANTHER" id="PTHR33091">
    <property type="entry name" value="PROTEIN, PUTATIVE, EXPRESSED-RELATED"/>
    <property type="match status" value="1"/>
</dbReference>
<organism evidence="6">
    <name type="scientific">Rhizochromulina marina</name>
    <dbReference type="NCBI Taxonomy" id="1034831"/>
    <lineage>
        <taxon>Eukaryota</taxon>
        <taxon>Sar</taxon>
        <taxon>Stramenopiles</taxon>
        <taxon>Ochrophyta</taxon>
        <taxon>Dictyochophyceae</taxon>
        <taxon>Rhizochromulinales</taxon>
        <taxon>Rhizochromulina</taxon>
    </lineage>
</organism>
<evidence type="ECO:0000256" key="5">
    <source>
        <dbReference type="SAM" id="SignalP"/>
    </source>
</evidence>
<evidence type="ECO:0000256" key="3">
    <source>
        <dbReference type="ARBA" id="ARBA00022900"/>
    </source>
</evidence>
<keyword evidence="5" id="KW-0732">Signal</keyword>
<dbReference type="InterPro" id="IPR000864">
    <property type="entry name" value="Prot_inh_pot1"/>
</dbReference>
<dbReference type="EMBL" id="HBHJ01003545">
    <property type="protein sequence ID" value="CAD9664871.1"/>
    <property type="molecule type" value="Transcribed_RNA"/>
</dbReference>
<keyword evidence="3" id="KW-0722">Serine protease inhibitor</keyword>
<evidence type="ECO:0000256" key="4">
    <source>
        <dbReference type="SAM" id="MobiDB-lite"/>
    </source>
</evidence>
<dbReference type="PANTHER" id="PTHR33091:SF29">
    <property type="entry name" value="SUBTILISIN INHIBITOR 1"/>
    <property type="match status" value="1"/>
</dbReference>
<evidence type="ECO:0000313" key="6">
    <source>
        <dbReference type="EMBL" id="CAD9664871.1"/>
    </source>
</evidence>
<name>A0A7S2R9S2_9STRA</name>
<evidence type="ECO:0008006" key="7">
    <source>
        <dbReference type="Google" id="ProtNLM"/>
    </source>
</evidence>
<evidence type="ECO:0000256" key="2">
    <source>
        <dbReference type="ARBA" id="ARBA00022690"/>
    </source>
</evidence>